<evidence type="ECO:0000313" key="2">
    <source>
        <dbReference type="EMBL" id="SEM31040.1"/>
    </source>
</evidence>
<keyword evidence="1" id="KW-0472">Membrane</keyword>
<feature type="transmembrane region" description="Helical" evidence="1">
    <location>
        <begin position="38"/>
        <end position="58"/>
    </location>
</feature>
<keyword evidence="1" id="KW-1133">Transmembrane helix</keyword>
<sequence>MYEKMVDYRYFGIVLLTVGAFFYLGIIIPSAVQSASDIYISTAASTGSLLLSIVFFRLSKSLRKQLIETEEGMEYISKQKRP</sequence>
<dbReference type="Proteomes" id="UP000198553">
    <property type="component" value="Unassembled WGS sequence"/>
</dbReference>
<dbReference type="STRING" id="930146.SAMN05192533_102129"/>
<dbReference type="InterPro" id="IPR025418">
    <property type="entry name" value="YrhC-like"/>
</dbReference>
<proteinExistence type="predicted"/>
<name>A0A1H7XB60_9BACI</name>
<dbReference type="Pfam" id="PF14143">
    <property type="entry name" value="YrhC"/>
    <property type="match status" value="1"/>
</dbReference>
<evidence type="ECO:0000256" key="1">
    <source>
        <dbReference type="SAM" id="Phobius"/>
    </source>
</evidence>
<dbReference type="EMBL" id="FOBW01000002">
    <property type="protein sequence ID" value="SEM31040.1"/>
    <property type="molecule type" value="Genomic_DNA"/>
</dbReference>
<keyword evidence="3" id="KW-1185">Reference proteome</keyword>
<keyword evidence="1" id="KW-0812">Transmembrane</keyword>
<reference evidence="3" key="1">
    <citation type="submission" date="2016-10" db="EMBL/GenBank/DDBJ databases">
        <authorList>
            <person name="Varghese N."/>
            <person name="Submissions S."/>
        </authorList>
    </citation>
    <scope>NUCLEOTIDE SEQUENCE [LARGE SCALE GENOMIC DNA]</scope>
    <source>
        <strain evidence="3">B48,IBRC-M 10115,DSM 25386,CECT 8001</strain>
    </source>
</reference>
<organism evidence="2 3">
    <name type="scientific">Mesobacillus persicus</name>
    <dbReference type="NCBI Taxonomy" id="930146"/>
    <lineage>
        <taxon>Bacteria</taxon>
        <taxon>Bacillati</taxon>
        <taxon>Bacillota</taxon>
        <taxon>Bacilli</taxon>
        <taxon>Bacillales</taxon>
        <taxon>Bacillaceae</taxon>
        <taxon>Mesobacillus</taxon>
    </lineage>
</organism>
<accession>A0A1H7XB60</accession>
<dbReference type="AlphaFoldDB" id="A0A1H7XB60"/>
<gene>
    <name evidence="2" type="ORF">SAMN05192533_102129</name>
</gene>
<feature type="transmembrane region" description="Helical" evidence="1">
    <location>
        <begin position="12"/>
        <end position="32"/>
    </location>
</feature>
<protein>
    <submittedName>
        <fullName evidence="2">YrhC-like protein</fullName>
    </submittedName>
</protein>
<evidence type="ECO:0000313" key="3">
    <source>
        <dbReference type="Proteomes" id="UP000198553"/>
    </source>
</evidence>